<dbReference type="Pfam" id="PF22558">
    <property type="entry name" value="REase-ARP"/>
    <property type="match status" value="1"/>
</dbReference>
<proteinExistence type="predicted"/>
<dbReference type="EMBL" id="FNVA01000001">
    <property type="protein sequence ID" value="SEF63950.1"/>
    <property type="molecule type" value="Genomic_DNA"/>
</dbReference>
<dbReference type="Proteomes" id="UP000236728">
    <property type="component" value="Unassembled WGS sequence"/>
</dbReference>
<evidence type="ECO:0000313" key="2">
    <source>
        <dbReference type="Proteomes" id="UP000236728"/>
    </source>
</evidence>
<reference evidence="1 2" key="1">
    <citation type="submission" date="2016-10" db="EMBL/GenBank/DDBJ databases">
        <authorList>
            <person name="de Groot N.N."/>
        </authorList>
    </citation>
    <scope>NUCLEOTIDE SEQUENCE [LARGE SCALE GENOMIC DNA]</scope>
    <source>
        <strain evidence="1 2">DSM 22489</strain>
    </source>
</reference>
<dbReference type="InterPro" id="IPR054333">
    <property type="entry name" value="REase-ARP-assoc"/>
</dbReference>
<evidence type="ECO:0000313" key="1">
    <source>
        <dbReference type="EMBL" id="SEF63950.1"/>
    </source>
</evidence>
<accession>A0A1H5TME2</accession>
<gene>
    <name evidence="1" type="ORF">SAMN05421819_0669</name>
</gene>
<name>A0A1H5TME2_9BACT</name>
<dbReference type="AlphaFoldDB" id="A0A1H5TME2"/>
<dbReference type="OrthoDB" id="116667at2"/>
<keyword evidence="2" id="KW-1185">Reference proteome</keyword>
<sequence length="278" mass="30675">MDDRQHSLLTAGKLRRELSARNLLRASQGHLHEQTAGSTPSILYAPEDDGTHGNFLSASYRRILARPAWAARLEKAYTSSRLVPRSHDRRRAELDCAVSSDALLMNIFCYPGMTRRAGICALLGVAPGLRPEFGVRGMLPMARGEVDRTEIDMRLGDLLVEAKLTEGGFGTASRERLLRYEGASTHLELEDLPRGNAGFAGWQLIRGVLAAAHQEARFVVLCDDRRPDLRDAWFRILVAVRSSELRSRLGLVTWQEVAAAAPKSVAGFLASKYGILGR</sequence>
<organism evidence="1 2">
    <name type="scientific">Bryocella elongata</name>
    <dbReference type="NCBI Taxonomy" id="863522"/>
    <lineage>
        <taxon>Bacteria</taxon>
        <taxon>Pseudomonadati</taxon>
        <taxon>Acidobacteriota</taxon>
        <taxon>Terriglobia</taxon>
        <taxon>Terriglobales</taxon>
        <taxon>Acidobacteriaceae</taxon>
        <taxon>Bryocella</taxon>
    </lineage>
</organism>
<protein>
    <submittedName>
        <fullName evidence="1">Uncharacterized protein</fullName>
    </submittedName>
</protein>